<organism evidence="1 2">
    <name type="scientific">Metarhizium brunneum</name>
    <dbReference type="NCBI Taxonomy" id="500148"/>
    <lineage>
        <taxon>Eukaryota</taxon>
        <taxon>Fungi</taxon>
        <taxon>Dikarya</taxon>
        <taxon>Ascomycota</taxon>
        <taxon>Pezizomycotina</taxon>
        <taxon>Sordariomycetes</taxon>
        <taxon>Hypocreomycetidae</taxon>
        <taxon>Hypocreales</taxon>
        <taxon>Clavicipitaceae</taxon>
        <taxon>Metarhizium</taxon>
    </lineage>
</organism>
<dbReference type="EMBL" id="CP058936">
    <property type="protein sequence ID" value="QLI71780.1"/>
    <property type="molecule type" value="Genomic_DNA"/>
</dbReference>
<gene>
    <name evidence="1" type="ORF">G6M90_00g089230</name>
</gene>
<reference evidence="1 2" key="1">
    <citation type="submission" date="2020-07" db="EMBL/GenBank/DDBJ databases">
        <title>Telomere length de novo assembly of all 7 chromosomes of the fungus, Metarhizium brunneum, using a novel assembly pipeline.</title>
        <authorList>
            <person name="Saud z."/>
            <person name="Kortsinoglou A."/>
            <person name="Kouvelis V.N."/>
            <person name="Butt T.M."/>
        </authorList>
    </citation>
    <scope>NUCLEOTIDE SEQUENCE [LARGE SCALE GENOMIC DNA]</scope>
    <source>
        <strain evidence="1 2">4556</strain>
    </source>
</reference>
<protein>
    <submittedName>
        <fullName evidence="1">Uncharacterized protein</fullName>
    </submittedName>
</protein>
<dbReference type="AlphaFoldDB" id="A0A7D5YTY7"/>
<evidence type="ECO:0000313" key="2">
    <source>
        <dbReference type="Proteomes" id="UP000510686"/>
    </source>
</evidence>
<accession>A0A7D5YTY7</accession>
<dbReference type="KEGG" id="mbrn:90968097"/>
<evidence type="ECO:0000313" key="1">
    <source>
        <dbReference type="EMBL" id="QLI71780.1"/>
    </source>
</evidence>
<dbReference type="GeneID" id="90968097"/>
<sequence length="66" mass="7499">MGTRLPGASSPPHDILETMVQQFLKRKLFDRFSLEICRRHDSSGRVMRMLFPAGSGKSSSEMDEEI</sequence>
<dbReference type="RefSeq" id="XP_065987318.1">
    <property type="nucleotide sequence ID" value="XM_066131349.1"/>
</dbReference>
<dbReference type="Proteomes" id="UP000510686">
    <property type="component" value="Chromosome 5"/>
</dbReference>
<proteinExistence type="predicted"/>
<name>A0A7D5YTY7_9HYPO</name>
<keyword evidence="2" id="KW-1185">Reference proteome</keyword>